<dbReference type="GO" id="GO:0005886">
    <property type="term" value="C:plasma membrane"/>
    <property type="evidence" value="ECO:0007669"/>
    <property type="project" value="UniProtKB-SubCell"/>
</dbReference>
<feature type="transmembrane region" description="Helical" evidence="7">
    <location>
        <begin position="380"/>
        <end position="405"/>
    </location>
</feature>
<evidence type="ECO:0000256" key="3">
    <source>
        <dbReference type="ARBA" id="ARBA00022692"/>
    </source>
</evidence>
<evidence type="ECO:0000256" key="1">
    <source>
        <dbReference type="ARBA" id="ARBA00004651"/>
    </source>
</evidence>
<name>A0A846RDV3_9MICC</name>
<evidence type="ECO:0000259" key="8">
    <source>
        <dbReference type="Pfam" id="PF02687"/>
    </source>
</evidence>
<dbReference type="Proteomes" id="UP000547458">
    <property type="component" value="Unassembled WGS sequence"/>
</dbReference>
<evidence type="ECO:0000256" key="7">
    <source>
        <dbReference type="SAM" id="Phobius"/>
    </source>
</evidence>
<keyword evidence="4 7" id="KW-1133">Transmembrane helix</keyword>
<comment type="caution">
    <text evidence="9">The sequence shown here is derived from an EMBL/GenBank/DDBJ whole genome shotgun (WGS) entry which is preliminary data.</text>
</comment>
<keyword evidence="2" id="KW-1003">Cell membrane</keyword>
<dbReference type="RefSeq" id="WP_167990642.1">
    <property type="nucleotide sequence ID" value="NZ_JAATJL010000001.1"/>
</dbReference>
<dbReference type="EMBL" id="JAATJL010000001">
    <property type="protein sequence ID" value="NJC21193.1"/>
    <property type="molecule type" value="Genomic_DNA"/>
</dbReference>
<dbReference type="GO" id="GO:0022857">
    <property type="term" value="F:transmembrane transporter activity"/>
    <property type="evidence" value="ECO:0007669"/>
    <property type="project" value="TreeGrafter"/>
</dbReference>
<feature type="transmembrane region" description="Helical" evidence="7">
    <location>
        <begin position="802"/>
        <end position="828"/>
    </location>
</feature>
<dbReference type="AlphaFoldDB" id="A0A846RDV3"/>
<feature type="transmembrane region" description="Helical" evidence="7">
    <location>
        <begin position="467"/>
        <end position="489"/>
    </location>
</feature>
<evidence type="ECO:0000256" key="5">
    <source>
        <dbReference type="ARBA" id="ARBA00023136"/>
    </source>
</evidence>
<keyword evidence="10" id="KW-1185">Reference proteome</keyword>
<keyword evidence="3 7" id="KW-0812">Transmembrane</keyword>
<organism evidence="9 10">
    <name type="scientific">Arthrobacter pigmenti</name>
    <dbReference type="NCBI Taxonomy" id="271432"/>
    <lineage>
        <taxon>Bacteria</taxon>
        <taxon>Bacillati</taxon>
        <taxon>Actinomycetota</taxon>
        <taxon>Actinomycetes</taxon>
        <taxon>Micrococcales</taxon>
        <taxon>Micrococcaceae</taxon>
        <taxon>Arthrobacter</taxon>
    </lineage>
</organism>
<feature type="domain" description="ABC3 transporter permease C-terminal" evidence="8">
    <location>
        <begin position="297"/>
        <end position="414"/>
    </location>
</feature>
<feature type="transmembrane region" description="Helical" evidence="7">
    <location>
        <begin position="887"/>
        <end position="911"/>
    </location>
</feature>
<evidence type="ECO:0000313" key="9">
    <source>
        <dbReference type="EMBL" id="NJC21193.1"/>
    </source>
</evidence>
<feature type="transmembrane region" description="Helical" evidence="7">
    <location>
        <begin position="432"/>
        <end position="455"/>
    </location>
</feature>
<sequence>MGVEVGAVKGARRHRARLAFRLAWRDILQHKGRSLLIVALIMLPVLGMTGVATLIQSALPTAEERIRSELGSAAAKLQASFPPGSVQHPVEWGITQPTPIGVGETPRESADVADVVPAGYETLTARGGMLYIENGAYPVGVQSLDVLHPVFKDRFTVLEGSAPAAKDEVLVSPGVLRDFGLEIGETLTLLDTDLLITGTLRAYGTDDGLPVVYLVEGHPLVESTNQEGTPFSETIYLLGGEPLLWDDVLQMNEQGVAVYSRAVVQDPPPESLAPWSAWSVGGSTQYVSLMLAVVVGGVLALAGISLLAGAAFAVGVKSQRKTLALLSATGTESSTIRDVVVVSGLVLGGIGAVVGMILGTAIATLIAWRSIDSGQSMFWAIHLSPLILLGLAAMGALAALVSAWVPARSVSRASAFAALKGASGVHPATRKVFFGGLAVLLLAFLIGGAGVFLGASSQDPDIYPQRAPWFIGLIGAGALALIVGTVLVLGKLVDAFARASHPLPPAGRMAIRDASRNRSRSVPAIAAVLATTALATLGVTFAAVSMDYSERNQYWTSPDQTLAIGLDPGAFAAITAEEAQPPLDPADVQEIVQAELGQPLEGLVMSGFELTCAQESCERLRMVIHPDNQCPRTDLGNVIDPEDWRCEQEEFVGTTILPAIAVGDEEHLRMLLGHEPAAESVKALKDGKMVAFTETFVHEGEATFEVASVGLSAENFEEAGREFAIDAVVERPDEFFGVGGIMSPLAAKALDLETIETAVLMPYPQDAEPTFLNDVQAELNAIADGAFVRVTAALGPDPALRMMLWAIAGAGILLSLISVAIATGLAVVDAKSDNATLAGVGADPRFRKLYAASQAGLTALTGAVIGAAVGLAPILAGVPVTKGVALVIPWLPLLALLIATPLIGAGAAWLFTRAKLPMTRRALLQ</sequence>
<evidence type="ECO:0000256" key="2">
    <source>
        <dbReference type="ARBA" id="ARBA00022475"/>
    </source>
</evidence>
<dbReference type="PANTHER" id="PTHR30572:SF4">
    <property type="entry name" value="ABC TRANSPORTER PERMEASE YTRF"/>
    <property type="match status" value="1"/>
</dbReference>
<accession>A0A846RDV3</accession>
<feature type="transmembrane region" description="Helical" evidence="7">
    <location>
        <begin position="289"/>
        <end position="316"/>
    </location>
</feature>
<comment type="subcellular location">
    <subcellularLocation>
        <location evidence="1">Cell membrane</location>
        <topology evidence="1">Multi-pass membrane protein</topology>
    </subcellularLocation>
</comment>
<protein>
    <submittedName>
        <fullName evidence="9">Putative ABC transport system permease protein</fullName>
    </submittedName>
</protein>
<dbReference type="PANTHER" id="PTHR30572">
    <property type="entry name" value="MEMBRANE COMPONENT OF TRANSPORTER-RELATED"/>
    <property type="match status" value="1"/>
</dbReference>
<proteinExistence type="inferred from homology"/>
<dbReference type="Pfam" id="PF02687">
    <property type="entry name" value="FtsX"/>
    <property type="match status" value="1"/>
</dbReference>
<evidence type="ECO:0000256" key="6">
    <source>
        <dbReference type="ARBA" id="ARBA00038076"/>
    </source>
</evidence>
<evidence type="ECO:0000256" key="4">
    <source>
        <dbReference type="ARBA" id="ARBA00022989"/>
    </source>
</evidence>
<feature type="transmembrane region" description="Helical" evidence="7">
    <location>
        <begin position="339"/>
        <end position="368"/>
    </location>
</feature>
<evidence type="ECO:0000313" key="10">
    <source>
        <dbReference type="Proteomes" id="UP000547458"/>
    </source>
</evidence>
<feature type="transmembrane region" description="Helical" evidence="7">
    <location>
        <begin position="522"/>
        <end position="544"/>
    </location>
</feature>
<feature type="transmembrane region" description="Helical" evidence="7">
    <location>
        <begin position="849"/>
        <end position="875"/>
    </location>
</feature>
<dbReference type="InterPro" id="IPR003838">
    <property type="entry name" value="ABC3_permease_C"/>
</dbReference>
<feature type="transmembrane region" description="Helical" evidence="7">
    <location>
        <begin position="35"/>
        <end position="55"/>
    </location>
</feature>
<reference evidence="9 10" key="1">
    <citation type="submission" date="2020-03" db="EMBL/GenBank/DDBJ databases">
        <title>Sequencing the genomes of 1000 actinobacteria strains.</title>
        <authorList>
            <person name="Klenk H.-P."/>
        </authorList>
    </citation>
    <scope>NUCLEOTIDE SEQUENCE [LARGE SCALE GENOMIC DNA]</scope>
    <source>
        <strain evidence="9 10">DSM 16403</strain>
    </source>
</reference>
<gene>
    <name evidence="9" type="ORF">BJ994_000269</name>
</gene>
<keyword evidence="5 7" id="KW-0472">Membrane</keyword>
<comment type="similarity">
    <text evidence="6">Belongs to the ABC-4 integral membrane protein family.</text>
</comment>
<dbReference type="InterPro" id="IPR050250">
    <property type="entry name" value="Macrolide_Exporter_MacB"/>
</dbReference>